<accession>A0AAD2E9A6</accession>
<evidence type="ECO:0000313" key="1">
    <source>
        <dbReference type="EMBL" id="CAI9783582.1"/>
    </source>
</evidence>
<proteinExistence type="predicted"/>
<reference evidence="1" key="1">
    <citation type="submission" date="2023-05" db="EMBL/GenBank/DDBJ databases">
        <authorList>
            <person name="Huff M."/>
        </authorList>
    </citation>
    <scope>NUCLEOTIDE SEQUENCE</scope>
</reference>
<dbReference type="EMBL" id="OU503055">
    <property type="protein sequence ID" value="CAI9783582.1"/>
    <property type="molecule type" value="Genomic_DNA"/>
</dbReference>
<gene>
    <name evidence="1" type="ORF">FPE_LOCUS31103</name>
</gene>
<dbReference type="AlphaFoldDB" id="A0AAD2E9A6"/>
<organism evidence="1 2">
    <name type="scientific">Fraxinus pennsylvanica</name>
    <dbReference type="NCBI Taxonomy" id="56036"/>
    <lineage>
        <taxon>Eukaryota</taxon>
        <taxon>Viridiplantae</taxon>
        <taxon>Streptophyta</taxon>
        <taxon>Embryophyta</taxon>
        <taxon>Tracheophyta</taxon>
        <taxon>Spermatophyta</taxon>
        <taxon>Magnoliopsida</taxon>
        <taxon>eudicotyledons</taxon>
        <taxon>Gunneridae</taxon>
        <taxon>Pentapetalae</taxon>
        <taxon>asterids</taxon>
        <taxon>lamiids</taxon>
        <taxon>Lamiales</taxon>
        <taxon>Oleaceae</taxon>
        <taxon>Oleeae</taxon>
        <taxon>Fraxinus</taxon>
    </lineage>
</organism>
<protein>
    <submittedName>
        <fullName evidence="1">Uncharacterized protein</fullName>
    </submittedName>
</protein>
<sequence length="101" mass="11631">MPADGIYKRYDAFEAGGSKSSLQRDSNTSIANDKESMYIDTNKLKEPTSCHFQPQNFYTSSAEESECEKYFFSNHSDDLPHVSIFDTRCEFQTYALSRLLF</sequence>
<evidence type="ECO:0000313" key="2">
    <source>
        <dbReference type="Proteomes" id="UP000834106"/>
    </source>
</evidence>
<keyword evidence="2" id="KW-1185">Reference proteome</keyword>
<dbReference type="Proteomes" id="UP000834106">
    <property type="component" value="Chromosome 20"/>
</dbReference>
<name>A0AAD2E9A6_9LAMI</name>